<organism evidence="4">
    <name type="scientific">freshwater metagenome</name>
    <dbReference type="NCBI Taxonomy" id="449393"/>
    <lineage>
        <taxon>unclassified sequences</taxon>
        <taxon>metagenomes</taxon>
        <taxon>ecological metagenomes</taxon>
    </lineage>
</organism>
<evidence type="ECO:0000256" key="1">
    <source>
        <dbReference type="ARBA" id="ARBA00009986"/>
    </source>
</evidence>
<dbReference type="PANTHER" id="PTHR42991">
    <property type="entry name" value="ALDEHYDE DEHYDROGENASE"/>
    <property type="match status" value="1"/>
</dbReference>
<keyword evidence="2" id="KW-0560">Oxidoreductase</keyword>
<sequence>MSPEPLEAFVAGRRTPLTDPAATIEAAVAGAAAAQHGLRALSSADRAAILDRIGVALAHDVERLADELVAEAPFLTRGDMVLEIERAIDVLTLTAAATREGFDELVNLEGSTRGRNAIGIIKRVPHGPMLAITAFNGPVLIAVHKIAPAIATGPATILKPSPRVPRAAVSLAELVVASGWPADALAVLPVGNEETMQLVADPRLPFISFTGGDFGWAIKDAAPRKHVHLELGGVGATLVAPDADLDEVVEQCVLGGFVRSGQACLSVQRIYAHTEIHDELVERLGARVAQLKAGDAASPDTQVGPLVDDASAERVTAMVADAVEQGARVVCGGTAEERLVQPTLLSETGPEMRVLRNEIFGPVIAVARISDMAEGVRETNTIGGALLAGVFTQDIDLALSLADELDAGGVIINGSNAFRIDTMPFGGTGRSGFGREGVRSMVFEMTAPKVIVVRRRPGL</sequence>
<evidence type="ECO:0000313" key="4">
    <source>
        <dbReference type="EMBL" id="CAB4864194.1"/>
    </source>
</evidence>
<evidence type="ECO:0000259" key="3">
    <source>
        <dbReference type="Pfam" id="PF00171"/>
    </source>
</evidence>
<dbReference type="InterPro" id="IPR016162">
    <property type="entry name" value="Ald_DH_N"/>
</dbReference>
<reference evidence="4" key="1">
    <citation type="submission" date="2020-05" db="EMBL/GenBank/DDBJ databases">
        <authorList>
            <person name="Chiriac C."/>
            <person name="Salcher M."/>
            <person name="Ghai R."/>
            <person name="Kavagutti S V."/>
        </authorList>
    </citation>
    <scope>NUCLEOTIDE SEQUENCE</scope>
</reference>
<dbReference type="EMBL" id="CAFBLQ010000029">
    <property type="protein sequence ID" value="CAB4864194.1"/>
    <property type="molecule type" value="Genomic_DNA"/>
</dbReference>
<dbReference type="InterPro" id="IPR015590">
    <property type="entry name" value="Aldehyde_DH_dom"/>
</dbReference>
<dbReference type="InterPro" id="IPR016161">
    <property type="entry name" value="Ald_DH/histidinol_DH"/>
</dbReference>
<dbReference type="AlphaFoldDB" id="A0A6J7D5C9"/>
<gene>
    <name evidence="4" type="ORF">UFOPK3423_00402</name>
</gene>
<feature type="domain" description="Aldehyde dehydrogenase" evidence="3">
    <location>
        <begin position="21"/>
        <end position="450"/>
    </location>
</feature>
<dbReference type="Gene3D" id="3.40.309.10">
    <property type="entry name" value="Aldehyde Dehydrogenase, Chain A, domain 2"/>
    <property type="match status" value="1"/>
</dbReference>
<dbReference type="GO" id="GO:0008911">
    <property type="term" value="F:lactaldehyde dehydrogenase (NAD+) activity"/>
    <property type="evidence" value="ECO:0007669"/>
    <property type="project" value="TreeGrafter"/>
</dbReference>
<evidence type="ECO:0000256" key="2">
    <source>
        <dbReference type="ARBA" id="ARBA00023002"/>
    </source>
</evidence>
<dbReference type="Pfam" id="PF00171">
    <property type="entry name" value="Aldedh"/>
    <property type="match status" value="1"/>
</dbReference>
<proteinExistence type="inferred from homology"/>
<dbReference type="SUPFAM" id="SSF53720">
    <property type="entry name" value="ALDH-like"/>
    <property type="match status" value="1"/>
</dbReference>
<dbReference type="Gene3D" id="3.40.605.10">
    <property type="entry name" value="Aldehyde Dehydrogenase, Chain A, domain 1"/>
    <property type="match status" value="1"/>
</dbReference>
<comment type="similarity">
    <text evidence="1">Belongs to the aldehyde dehydrogenase family.</text>
</comment>
<dbReference type="InterPro" id="IPR016163">
    <property type="entry name" value="Ald_DH_C"/>
</dbReference>
<dbReference type="PANTHER" id="PTHR42991:SF1">
    <property type="entry name" value="ALDEHYDE DEHYDROGENASE"/>
    <property type="match status" value="1"/>
</dbReference>
<protein>
    <submittedName>
        <fullName evidence="4">Unannotated protein</fullName>
    </submittedName>
</protein>
<name>A0A6J7D5C9_9ZZZZ</name>
<dbReference type="InterPro" id="IPR051020">
    <property type="entry name" value="ALDH-related_metabolic_enz"/>
</dbReference>
<accession>A0A6J7D5C9</accession>